<evidence type="ECO:0000259" key="2">
    <source>
        <dbReference type="SMART" id="SM00470"/>
    </source>
</evidence>
<dbReference type="CDD" id="cd00093">
    <property type="entry name" value="HTH_XRE"/>
    <property type="match status" value="1"/>
</dbReference>
<gene>
    <name evidence="3" type="ORF">LCGC14_0832970</name>
</gene>
<dbReference type="EMBL" id="LAZR01002398">
    <property type="protein sequence ID" value="KKN30549.1"/>
    <property type="molecule type" value="Genomic_DNA"/>
</dbReference>
<dbReference type="GO" id="GO:0007059">
    <property type="term" value="P:chromosome segregation"/>
    <property type="evidence" value="ECO:0007669"/>
    <property type="project" value="UniProtKB-KW"/>
</dbReference>
<evidence type="ECO:0000313" key="3">
    <source>
        <dbReference type="EMBL" id="KKN30549.1"/>
    </source>
</evidence>
<name>A0A0F9PK22_9ZZZZ</name>
<reference evidence="3" key="1">
    <citation type="journal article" date="2015" name="Nature">
        <title>Complex archaea that bridge the gap between prokaryotes and eukaryotes.</title>
        <authorList>
            <person name="Spang A."/>
            <person name="Saw J.H."/>
            <person name="Jorgensen S.L."/>
            <person name="Zaremba-Niedzwiedzka K."/>
            <person name="Martijn J."/>
            <person name="Lind A.E."/>
            <person name="van Eijk R."/>
            <person name="Schleper C."/>
            <person name="Guy L."/>
            <person name="Ettema T.J."/>
        </authorList>
    </citation>
    <scope>NUCLEOTIDE SEQUENCE</scope>
</reference>
<dbReference type="InterPro" id="IPR050336">
    <property type="entry name" value="Chromosome_partition/occlusion"/>
</dbReference>
<dbReference type="NCBIfam" id="TIGR00180">
    <property type="entry name" value="parB_part"/>
    <property type="match status" value="1"/>
</dbReference>
<dbReference type="InterPro" id="IPR004437">
    <property type="entry name" value="ParB/RepB/Spo0J"/>
</dbReference>
<accession>A0A0F9PK22</accession>
<dbReference type="InterPro" id="IPR041468">
    <property type="entry name" value="HTH_ParB/Spo0J"/>
</dbReference>
<dbReference type="PANTHER" id="PTHR33375">
    <property type="entry name" value="CHROMOSOME-PARTITIONING PROTEIN PARB-RELATED"/>
    <property type="match status" value="1"/>
</dbReference>
<comment type="caution">
    <text evidence="3">The sequence shown here is derived from an EMBL/GenBank/DDBJ whole genome shotgun (WGS) entry which is preliminary data.</text>
</comment>
<dbReference type="GO" id="GO:0005694">
    <property type="term" value="C:chromosome"/>
    <property type="evidence" value="ECO:0007669"/>
    <property type="project" value="TreeGrafter"/>
</dbReference>
<dbReference type="InterPro" id="IPR003115">
    <property type="entry name" value="ParB_N"/>
</dbReference>
<dbReference type="AlphaFoldDB" id="A0A0F9PK22"/>
<feature type="domain" description="ParB-like N-terminal" evidence="2">
    <location>
        <begin position="1"/>
        <end position="91"/>
    </location>
</feature>
<dbReference type="Pfam" id="PF04343">
    <property type="entry name" value="DUF488"/>
    <property type="match status" value="1"/>
</dbReference>
<dbReference type="InterPro" id="IPR036086">
    <property type="entry name" value="ParB/Sulfiredoxin_sf"/>
</dbReference>
<dbReference type="Gene3D" id="3.90.1530.30">
    <property type="match status" value="1"/>
</dbReference>
<organism evidence="3">
    <name type="scientific">marine sediment metagenome</name>
    <dbReference type="NCBI Taxonomy" id="412755"/>
    <lineage>
        <taxon>unclassified sequences</taxon>
        <taxon>metagenomes</taxon>
        <taxon>ecological metagenomes</taxon>
    </lineage>
</organism>
<keyword evidence="1" id="KW-0159">Chromosome partition</keyword>
<dbReference type="GO" id="GO:0045881">
    <property type="term" value="P:positive regulation of sporulation resulting in formation of a cellular spore"/>
    <property type="evidence" value="ECO:0007669"/>
    <property type="project" value="TreeGrafter"/>
</dbReference>
<dbReference type="SMART" id="SM00470">
    <property type="entry name" value="ParB"/>
    <property type="match status" value="1"/>
</dbReference>
<dbReference type="Pfam" id="PF17762">
    <property type="entry name" value="HTH_ParB"/>
    <property type="match status" value="1"/>
</dbReference>
<dbReference type="Gene3D" id="1.10.10.2830">
    <property type="match status" value="1"/>
</dbReference>
<protein>
    <recommendedName>
        <fullName evidence="2">ParB-like N-terminal domain-containing protein</fullName>
    </recommendedName>
</protein>
<evidence type="ECO:0000256" key="1">
    <source>
        <dbReference type="ARBA" id="ARBA00022829"/>
    </source>
</evidence>
<proteinExistence type="predicted"/>
<dbReference type="GO" id="GO:0003677">
    <property type="term" value="F:DNA binding"/>
    <property type="evidence" value="ECO:0007669"/>
    <property type="project" value="InterPro"/>
</dbReference>
<sequence>MKIKIEKIKLPWYAPREEYDEEYIKDLSESLKTLGLLDDIIVRRNINGDYELIAGSQRVRAAKKLRWEEIDAKVLDVTEEDAAVLALESNIVRRNLKQIEEGKAIKKMMSKFNLTQKQVAERLRKSQTWVSQRLSLALDITEDVKRALTNGKISVAQAVIISQIDLKKKPDKQKEFLTLLLRKEKEIERKLTSDETRLELKRFRNDKLYTVGFSGWDIEDFIKNLKDNKIKVLVDIRESGKSIHKPEFSRRVLKEKIQNAGLKFLERSEFGVPFVLREAGPEGFPWECLEKWYTWRVTKKDNENIMMKLTKEIKDLGESVLMCSERYPVPKGTQKHGCHRDILAKLMLSTKLFTKREDF</sequence>
<dbReference type="PANTHER" id="PTHR33375:SF1">
    <property type="entry name" value="CHROMOSOME-PARTITIONING PROTEIN PARB-RELATED"/>
    <property type="match status" value="1"/>
</dbReference>
<dbReference type="InterPro" id="IPR001387">
    <property type="entry name" value="Cro/C1-type_HTH"/>
</dbReference>
<dbReference type="SUPFAM" id="SSF110849">
    <property type="entry name" value="ParB/Sulfiredoxin"/>
    <property type="match status" value="1"/>
</dbReference>
<dbReference type="InterPro" id="IPR007438">
    <property type="entry name" value="DUF488"/>
</dbReference>
<dbReference type="Pfam" id="PF02195">
    <property type="entry name" value="ParB_N"/>
    <property type="match status" value="1"/>
</dbReference>